<feature type="transmembrane region" description="Helical" evidence="6">
    <location>
        <begin position="20"/>
        <end position="39"/>
    </location>
</feature>
<comment type="caution">
    <text evidence="7">The sequence shown here is derived from an EMBL/GenBank/DDBJ whole genome shotgun (WGS) entry which is preliminary data.</text>
</comment>
<dbReference type="GeneID" id="63782796"/>
<evidence type="ECO:0000313" key="7">
    <source>
        <dbReference type="EMBL" id="ORY76301.1"/>
    </source>
</evidence>
<evidence type="ECO:0000256" key="6">
    <source>
        <dbReference type="SAM" id="Phobius"/>
    </source>
</evidence>
<feature type="transmembrane region" description="Helical" evidence="6">
    <location>
        <begin position="46"/>
        <end position="65"/>
    </location>
</feature>
<dbReference type="RefSeq" id="XP_040722564.1">
    <property type="nucleotide sequence ID" value="XM_040866197.1"/>
</dbReference>
<dbReference type="Proteomes" id="UP000193685">
    <property type="component" value="Unassembled WGS sequence"/>
</dbReference>
<dbReference type="EMBL" id="MCFI01000023">
    <property type="protein sequence ID" value="ORY76301.1"/>
    <property type="molecule type" value="Genomic_DNA"/>
</dbReference>
<evidence type="ECO:0000256" key="1">
    <source>
        <dbReference type="ARBA" id="ARBA00004141"/>
    </source>
</evidence>
<feature type="transmembrane region" description="Helical" evidence="6">
    <location>
        <begin position="155"/>
        <end position="179"/>
    </location>
</feature>
<keyword evidence="2 6" id="KW-0812">Transmembrane</keyword>
<name>A0A1Y2EXG4_PROLT</name>
<dbReference type="STRING" id="56484.A0A1Y2EXG4"/>
<dbReference type="InterPro" id="IPR007568">
    <property type="entry name" value="RTA1"/>
</dbReference>
<comment type="subcellular location">
    <subcellularLocation>
        <location evidence="1">Membrane</location>
        <topology evidence="1">Multi-pass membrane protein</topology>
    </subcellularLocation>
</comment>
<evidence type="ECO:0000256" key="3">
    <source>
        <dbReference type="ARBA" id="ARBA00022989"/>
    </source>
</evidence>
<reference evidence="7 8" key="1">
    <citation type="submission" date="2016-07" db="EMBL/GenBank/DDBJ databases">
        <title>Pervasive Adenine N6-methylation of Active Genes in Fungi.</title>
        <authorList>
            <consortium name="DOE Joint Genome Institute"/>
            <person name="Mondo S.J."/>
            <person name="Dannebaum R.O."/>
            <person name="Kuo R.C."/>
            <person name="Labutti K."/>
            <person name="Haridas S."/>
            <person name="Kuo A."/>
            <person name="Salamov A."/>
            <person name="Ahrendt S.R."/>
            <person name="Lipzen A."/>
            <person name="Sullivan W."/>
            <person name="Andreopoulos W.B."/>
            <person name="Clum A."/>
            <person name="Lindquist E."/>
            <person name="Daum C."/>
            <person name="Ramamoorthy G.K."/>
            <person name="Gryganskyi A."/>
            <person name="Culley D."/>
            <person name="Magnuson J.K."/>
            <person name="James T.Y."/>
            <person name="O'Malley M.A."/>
            <person name="Stajich J.E."/>
            <person name="Spatafora J.W."/>
            <person name="Visel A."/>
            <person name="Grigoriev I.V."/>
        </authorList>
    </citation>
    <scope>NUCLEOTIDE SEQUENCE [LARGE SCALE GENOMIC DNA]</scope>
    <source>
        <strain evidence="7 8">12-1054</strain>
    </source>
</reference>
<dbReference type="OrthoDB" id="1844152at2759"/>
<dbReference type="GO" id="GO:0005886">
    <property type="term" value="C:plasma membrane"/>
    <property type="evidence" value="ECO:0007669"/>
    <property type="project" value="TreeGrafter"/>
</dbReference>
<dbReference type="OMA" id="THEIYMI"/>
<feature type="transmembrane region" description="Helical" evidence="6">
    <location>
        <begin position="116"/>
        <end position="135"/>
    </location>
</feature>
<evidence type="ECO:0000256" key="5">
    <source>
        <dbReference type="SAM" id="MobiDB-lite"/>
    </source>
</evidence>
<protein>
    <submittedName>
        <fullName evidence="7">RTA1 like protein-domain-containing protein</fullName>
    </submittedName>
</protein>
<feature type="transmembrane region" description="Helical" evidence="6">
    <location>
        <begin position="191"/>
        <end position="209"/>
    </location>
</feature>
<dbReference type="AlphaFoldDB" id="A0A1Y2EXG4"/>
<keyword evidence="4 6" id="KW-0472">Membrane</keyword>
<evidence type="ECO:0000256" key="2">
    <source>
        <dbReference type="ARBA" id="ARBA00022692"/>
    </source>
</evidence>
<dbReference type="GO" id="GO:0000324">
    <property type="term" value="C:fungal-type vacuole"/>
    <property type="evidence" value="ECO:0007669"/>
    <property type="project" value="TreeGrafter"/>
</dbReference>
<dbReference type="PANTHER" id="PTHR31465">
    <property type="entry name" value="PROTEIN RTA1-RELATED"/>
    <property type="match status" value="1"/>
</dbReference>
<evidence type="ECO:0000256" key="4">
    <source>
        <dbReference type="ARBA" id="ARBA00023136"/>
    </source>
</evidence>
<dbReference type="PANTHER" id="PTHR31465:SF9">
    <property type="entry name" value="SPHINGOID LONG-CHAIN BASE TRANSPORTER RSB1"/>
    <property type="match status" value="1"/>
</dbReference>
<accession>A0A1Y2EXG4</accession>
<gene>
    <name evidence="7" type="ORF">BCR37DRAFT_163460</name>
</gene>
<dbReference type="Pfam" id="PF04479">
    <property type="entry name" value="RTA1"/>
    <property type="match status" value="1"/>
</dbReference>
<feature type="region of interest" description="Disordered" evidence="5">
    <location>
        <begin position="269"/>
        <end position="289"/>
    </location>
</feature>
<feature type="transmembrane region" description="Helical" evidence="6">
    <location>
        <begin position="229"/>
        <end position="254"/>
    </location>
</feature>
<proteinExistence type="predicted"/>
<sequence>MAGPTRCRPSQSPFSYRPSLDAGIAFSVLFGLTLLVSIYFTARRRLWFLSFTLGAALEFAGWISRALAYGKPCSKDIFIAQTVCLILAPALYSAALYILLGVLVQRAPTASSISPRTYLIIFCTADFISLLLQAIGGGMASGAETKPLLDTGTNIIIGGIFAQLAAMVGFTVLAVIFLWHAKKLNVVFDKTVLLLALFATVLIFVRNVFRAIELLGGWNGYLATTERFLIGLDAAPMLLCQTCFCLLGLFDTFARDSSLLHRQRRKEVQEKDALRSSEHSSQTSLRAGA</sequence>
<feature type="compositionally biased region" description="Basic and acidic residues" evidence="5">
    <location>
        <begin position="269"/>
        <end position="278"/>
    </location>
</feature>
<keyword evidence="3 6" id="KW-1133">Transmembrane helix</keyword>
<organism evidence="7 8">
    <name type="scientific">Protomyces lactucae-debilis</name>
    <dbReference type="NCBI Taxonomy" id="2754530"/>
    <lineage>
        <taxon>Eukaryota</taxon>
        <taxon>Fungi</taxon>
        <taxon>Dikarya</taxon>
        <taxon>Ascomycota</taxon>
        <taxon>Taphrinomycotina</taxon>
        <taxon>Taphrinomycetes</taxon>
        <taxon>Taphrinales</taxon>
        <taxon>Protomycetaceae</taxon>
        <taxon>Protomyces</taxon>
    </lineage>
</organism>
<feature type="transmembrane region" description="Helical" evidence="6">
    <location>
        <begin position="77"/>
        <end position="104"/>
    </location>
</feature>
<feature type="compositionally biased region" description="Polar residues" evidence="5">
    <location>
        <begin position="279"/>
        <end position="289"/>
    </location>
</feature>
<evidence type="ECO:0000313" key="8">
    <source>
        <dbReference type="Proteomes" id="UP000193685"/>
    </source>
</evidence>
<keyword evidence="8" id="KW-1185">Reference proteome</keyword>